<reference evidence="1" key="1">
    <citation type="submission" date="2021-06" db="EMBL/GenBank/DDBJ databases">
        <authorList>
            <person name="Kallberg Y."/>
            <person name="Tangrot J."/>
            <person name="Rosling A."/>
        </authorList>
    </citation>
    <scope>NUCLEOTIDE SEQUENCE</scope>
    <source>
        <strain evidence="1">IN212</strain>
    </source>
</reference>
<sequence>MTTKQLKKAIQKDIEELKEILPLEEGLLPNEDDTEICNMTTNTKLNKQKEISLSAEEIARYFLSLDPERKQFKEEKAKKLRGIAVPTIGNFRLNKLLHISQILYAAKYGK</sequence>
<comment type="caution">
    <text evidence="1">The sequence shown here is derived from an EMBL/GenBank/DDBJ whole genome shotgun (WGS) entry which is preliminary data.</text>
</comment>
<dbReference type="Proteomes" id="UP000789396">
    <property type="component" value="Unassembled WGS sequence"/>
</dbReference>
<accession>A0A9N9F6K6</accession>
<evidence type="ECO:0000313" key="2">
    <source>
        <dbReference type="Proteomes" id="UP000789396"/>
    </source>
</evidence>
<proteinExistence type="predicted"/>
<keyword evidence="2" id="KW-1185">Reference proteome</keyword>
<name>A0A9N9F6K6_9GLOM</name>
<dbReference type="EMBL" id="CAJVPZ010002498">
    <property type="protein sequence ID" value="CAG8514049.1"/>
    <property type="molecule type" value="Genomic_DNA"/>
</dbReference>
<gene>
    <name evidence="1" type="ORF">RFULGI_LOCUS3032</name>
</gene>
<evidence type="ECO:0000313" key="1">
    <source>
        <dbReference type="EMBL" id="CAG8514049.1"/>
    </source>
</evidence>
<protein>
    <submittedName>
        <fullName evidence="1">11728_t:CDS:1</fullName>
    </submittedName>
</protein>
<organism evidence="1 2">
    <name type="scientific">Racocetra fulgida</name>
    <dbReference type="NCBI Taxonomy" id="60492"/>
    <lineage>
        <taxon>Eukaryota</taxon>
        <taxon>Fungi</taxon>
        <taxon>Fungi incertae sedis</taxon>
        <taxon>Mucoromycota</taxon>
        <taxon>Glomeromycotina</taxon>
        <taxon>Glomeromycetes</taxon>
        <taxon>Diversisporales</taxon>
        <taxon>Gigasporaceae</taxon>
        <taxon>Racocetra</taxon>
    </lineage>
</organism>
<dbReference type="AlphaFoldDB" id="A0A9N9F6K6"/>
<dbReference type="OrthoDB" id="2398927at2759"/>